<feature type="compositionally biased region" description="Basic and acidic residues" evidence="1">
    <location>
        <begin position="46"/>
        <end position="64"/>
    </location>
</feature>
<keyword evidence="3" id="KW-1185">Reference proteome</keyword>
<dbReference type="EMBL" id="JBFNQN010000013">
    <property type="protein sequence ID" value="MEW9266663.1"/>
    <property type="molecule type" value="Genomic_DNA"/>
</dbReference>
<gene>
    <name evidence="2" type="ORF">AB1207_18080</name>
</gene>
<dbReference type="GO" id="GO:0016787">
    <property type="term" value="F:hydrolase activity"/>
    <property type="evidence" value="ECO:0007669"/>
    <property type="project" value="UniProtKB-KW"/>
</dbReference>
<comment type="caution">
    <text evidence="2">The sequence shown here is derived from an EMBL/GenBank/DDBJ whole genome shotgun (WGS) entry which is preliminary data.</text>
</comment>
<sequence length="181" mass="20212">MNVTGLLRAGLRVLVRELERRSAAPRTVPPTPEHATDRPRPRRGRGAREARPDRVRLEYAPRADGRPDPGEVVWAWVPFEEDDGRGKDRPVLVVGRDGDQLVGFMMTSKDHVHGGGGGGGADGGVWLDVGTGAWDRQRRPSEVRLDRVLRVAPRDVRREGAALDRARFEEVAERARRLHGW</sequence>
<evidence type="ECO:0000256" key="1">
    <source>
        <dbReference type="SAM" id="MobiDB-lite"/>
    </source>
</evidence>
<feature type="region of interest" description="Disordered" evidence="1">
    <location>
        <begin position="19"/>
        <end position="64"/>
    </location>
</feature>
<evidence type="ECO:0000313" key="3">
    <source>
        <dbReference type="Proteomes" id="UP001555826"/>
    </source>
</evidence>
<evidence type="ECO:0000313" key="2">
    <source>
        <dbReference type="EMBL" id="MEW9266663.1"/>
    </source>
</evidence>
<dbReference type="EC" id="3.1.-.-" evidence="2"/>
<dbReference type="SUPFAM" id="SSF50118">
    <property type="entry name" value="Cell growth inhibitor/plasmid maintenance toxic component"/>
    <property type="match status" value="1"/>
</dbReference>
<proteinExistence type="predicted"/>
<name>A0ABV3PBA2_9ACTN</name>
<dbReference type="RefSeq" id="WP_367639806.1">
    <property type="nucleotide sequence ID" value="NZ_JBFNQN010000013.1"/>
</dbReference>
<keyword evidence="2" id="KW-0378">Hydrolase</keyword>
<protein>
    <submittedName>
        <fullName evidence="2">Type II toxin-antitoxin system PemK/MazF family toxin</fullName>
        <ecNumber evidence="2">3.1.-.-</ecNumber>
    </submittedName>
</protein>
<dbReference type="Pfam" id="PF02452">
    <property type="entry name" value="PemK_toxin"/>
    <property type="match status" value="1"/>
</dbReference>
<accession>A0ABV3PBA2</accession>
<dbReference type="InterPro" id="IPR003477">
    <property type="entry name" value="PemK-like"/>
</dbReference>
<reference evidence="2 3" key="1">
    <citation type="submission" date="2024-07" db="EMBL/GenBank/DDBJ databases">
        <authorList>
            <person name="Thanompreechachai J."/>
            <person name="Duangmal K."/>
        </authorList>
    </citation>
    <scope>NUCLEOTIDE SEQUENCE [LARGE SCALE GENOMIC DNA]</scope>
    <source>
        <strain evidence="2 3">KCTC 19886</strain>
    </source>
</reference>
<dbReference type="Proteomes" id="UP001555826">
    <property type="component" value="Unassembled WGS sequence"/>
</dbReference>
<organism evidence="2 3">
    <name type="scientific">Kineococcus endophyticus</name>
    <dbReference type="NCBI Taxonomy" id="1181883"/>
    <lineage>
        <taxon>Bacteria</taxon>
        <taxon>Bacillati</taxon>
        <taxon>Actinomycetota</taxon>
        <taxon>Actinomycetes</taxon>
        <taxon>Kineosporiales</taxon>
        <taxon>Kineosporiaceae</taxon>
        <taxon>Kineococcus</taxon>
    </lineage>
</organism>